<evidence type="ECO:0000256" key="9">
    <source>
        <dbReference type="ARBA" id="ARBA00022741"/>
    </source>
</evidence>
<dbReference type="Pfam" id="PF03483">
    <property type="entry name" value="B3_4"/>
    <property type="match status" value="1"/>
</dbReference>
<dbReference type="Gene3D" id="3.50.40.10">
    <property type="entry name" value="Phenylalanyl-trna Synthetase, Chain B, domain 3"/>
    <property type="match status" value="1"/>
</dbReference>
<dbReference type="SUPFAM" id="SSF46955">
    <property type="entry name" value="Putative DNA-binding domain"/>
    <property type="match status" value="2"/>
</dbReference>
<keyword evidence="10" id="KW-0067">ATP-binding</keyword>
<dbReference type="InterPro" id="IPR020825">
    <property type="entry name" value="Phe-tRNA_synthase-like_B3/B4"/>
</dbReference>
<dbReference type="InterPro" id="IPR005146">
    <property type="entry name" value="B3/B4_tRNA-bd"/>
</dbReference>
<comment type="cofactor">
    <cofactor evidence="1">
        <name>Mg(2+)</name>
        <dbReference type="ChEBI" id="CHEBI:18420"/>
    </cofactor>
</comment>
<keyword evidence="13" id="KW-0030">Aminoacyl-tRNA synthetase</keyword>
<keyword evidence="9" id="KW-0547">Nucleotide-binding</keyword>
<dbReference type="InterPro" id="IPR045060">
    <property type="entry name" value="Phe-tRNA-ligase_IIc_bsu"/>
</dbReference>
<evidence type="ECO:0000256" key="8">
    <source>
        <dbReference type="ARBA" id="ARBA00022723"/>
    </source>
</evidence>
<dbReference type="Pfam" id="PF18262">
    <property type="entry name" value="PhetRS_B1"/>
    <property type="match status" value="1"/>
</dbReference>
<dbReference type="NCBIfam" id="TIGR00471">
    <property type="entry name" value="pheT_arch"/>
    <property type="match status" value="1"/>
</dbReference>
<dbReference type="SMART" id="SM00873">
    <property type="entry name" value="B3_4"/>
    <property type="match status" value="1"/>
</dbReference>
<dbReference type="Proteomes" id="UP000694416">
    <property type="component" value="Unplaced"/>
</dbReference>
<dbReference type="GO" id="GO:0005524">
    <property type="term" value="F:ATP binding"/>
    <property type="evidence" value="ECO:0007669"/>
    <property type="project" value="UniProtKB-KW"/>
</dbReference>
<dbReference type="Gene3D" id="3.30.56.10">
    <property type="match status" value="2"/>
</dbReference>
<dbReference type="PANTHER" id="PTHR10947">
    <property type="entry name" value="PHENYLALANYL-TRNA SYNTHETASE BETA CHAIN AND LEUCINE-RICH REPEAT-CONTAINING PROTEIN 47"/>
    <property type="match status" value="1"/>
</dbReference>
<comment type="similarity">
    <text evidence="3">Belongs to the phenylalanyl-tRNA synthetase beta subunit family. Type 2 subfamily.</text>
</comment>
<dbReference type="SUPFAM" id="SSF55681">
    <property type="entry name" value="Class II aaRS and biotin synthetases"/>
    <property type="match status" value="1"/>
</dbReference>
<evidence type="ECO:0000259" key="16">
    <source>
        <dbReference type="PROSITE" id="PS51483"/>
    </source>
</evidence>
<keyword evidence="7" id="KW-0436">Ligase</keyword>
<dbReference type="Ensembl" id="ENSPTET00000013893.1">
    <property type="protein sequence ID" value="ENSPTEP00000009136.1"/>
    <property type="gene ID" value="ENSPTEG00000010365.1"/>
</dbReference>
<organism evidence="17 18">
    <name type="scientific">Piliocolobus tephrosceles</name>
    <name type="common">Ugandan red Colobus</name>
    <dbReference type="NCBI Taxonomy" id="591936"/>
    <lineage>
        <taxon>Eukaryota</taxon>
        <taxon>Metazoa</taxon>
        <taxon>Chordata</taxon>
        <taxon>Craniata</taxon>
        <taxon>Vertebrata</taxon>
        <taxon>Euteleostomi</taxon>
        <taxon>Mammalia</taxon>
        <taxon>Eutheria</taxon>
        <taxon>Euarchontoglires</taxon>
        <taxon>Primates</taxon>
        <taxon>Haplorrhini</taxon>
        <taxon>Catarrhini</taxon>
        <taxon>Cercopithecidae</taxon>
        <taxon>Colobinae</taxon>
        <taxon>Piliocolobus</taxon>
    </lineage>
</organism>
<dbReference type="InterPro" id="IPR004531">
    <property type="entry name" value="Phe-tRNA-synth_IIc_bsu_arc_euk"/>
</dbReference>
<dbReference type="Pfam" id="PF03484">
    <property type="entry name" value="B5"/>
    <property type="match status" value="1"/>
</dbReference>
<dbReference type="Pfam" id="PF17759">
    <property type="entry name" value="tRNA_synthFbeta"/>
    <property type="match status" value="1"/>
</dbReference>
<dbReference type="SMART" id="SM00874">
    <property type="entry name" value="B5"/>
    <property type="match status" value="1"/>
</dbReference>
<protein>
    <recommendedName>
        <fullName evidence="5">Phenylalanine--tRNA ligase beta subunit</fullName>
        <ecNumber evidence="4">6.1.1.20</ecNumber>
    </recommendedName>
    <alternativeName>
        <fullName evidence="14">Phenylalanyl-tRNA synthetase beta subunit</fullName>
    </alternativeName>
</protein>
<dbReference type="InterPro" id="IPR040659">
    <property type="entry name" value="PhetRS_B1"/>
</dbReference>
<name>A0A8C9GQZ4_9PRIM</name>
<keyword evidence="8" id="KW-0479">Metal-binding</keyword>
<reference evidence="17" key="2">
    <citation type="submission" date="2025-09" db="UniProtKB">
        <authorList>
            <consortium name="Ensembl"/>
        </authorList>
    </citation>
    <scope>IDENTIFICATION</scope>
</reference>
<evidence type="ECO:0000256" key="3">
    <source>
        <dbReference type="ARBA" id="ARBA00007438"/>
    </source>
</evidence>
<keyword evidence="6" id="KW-0963">Cytoplasm</keyword>
<evidence type="ECO:0000256" key="12">
    <source>
        <dbReference type="ARBA" id="ARBA00022917"/>
    </source>
</evidence>
<evidence type="ECO:0000256" key="5">
    <source>
        <dbReference type="ARBA" id="ARBA00017032"/>
    </source>
</evidence>
<reference evidence="17" key="1">
    <citation type="submission" date="2025-08" db="UniProtKB">
        <authorList>
            <consortium name="Ensembl"/>
        </authorList>
    </citation>
    <scope>IDENTIFICATION</scope>
</reference>
<keyword evidence="11" id="KW-0460">Magnesium</keyword>
<dbReference type="FunFam" id="3.50.40.10:FF:000003">
    <property type="entry name" value="Phenylalanine--tRNA ligase beta subunit"/>
    <property type="match status" value="1"/>
</dbReference>
<dbReference type="GO" id="GO:0003723">
    <property type="term" value="F:RNA binding"/>
    <property type="evidence" value="ECO:0007669"/>
    <property type="project" value="InterPro"/>
</dbReference>
<accession>A0A8C9GQZ4</accession>
<evidence type="ECO:0000256" key="10">
    <source>
        <dbReference type="ARBA" id="ARBA00022840"/>
    </source>
</evidence>
<evidence type="ECO:0000256" key="11">
    <source>
        <dbReference type="ARBA" id="ARBA00022842"/>
    </source>
</evidence>
<evidence type="ECO:0000256" key="2">
    <source>
        <dbReference type="ARBA" id="ARBA00004496"/>
    </source>
</evidence>
<dbReference type="GO" id="GO:0000287">
    <property type="term" value="F:magnesium ion binding"/>
    <property type="evidence" value="ECO:0007669"/>
    <property type="project" value="InterPro"/>
</dbReference>
<dbReference type="InterPro" id="IPR045864">
    <property type="entry name" value="aa-tRNA-synth_II/BPL/LPL"/>
</dbReference>
<dbReference type="GO" id="GO:0009328">
    <property type="term" value="C:phenylalanine-tRNA ligase complex"/>
    <property type="evidence" value="ECO:0007669"/>
    <property type="project" value="TreeGrafter"/>
</dbReference>
<evidence type="ECO:0000313" key="17">
    <source>
        <dbReference type="Ensembl" id="ENSPTEP00000009136.1"/>
    </source>
</evidence>
<proteinExistence type="inferred from homology"/>
<evidence type="ECO:0000256" key="1">
    <source>
        <dbReference type="ARBA" id="ARBA00001946"/>
    </source>
</evidence>
<keyword evidence="18" id="KW-1185">Reference proteome</keyword>
<dbReference type="AlphaFoldDB" id="A0A8C9GQZ4"/>
<evidence type="ECO:0000256" key="6">
    <source>
        <dbReference type="ARBA" id="ARBA00022490"/>
    </source>
</evidence>
<evidence type="ECO:0000256" key="14">
    <source>
        <dbReference type="ARBA" id="ARBA00033189"/>
    </source>
</evidence>
<dbReference type="PANTHER" id="PTHR10947:SF0">
    <property type="entry name" value="PHENYLALANINE--TRNA LIGASE BETA SUBUNIT"/>
    <property type="match status" value="1"/>
</dbReference>
<evidence type="ECO:0000256" key="13">
    <source>
        <dbReference type="ARBA" id="ARBA00023146"/>
    </source>
</evidence>
<dbReference type="GO" id="GO:0004826">
    <property type="term" value="F:phenylalanine-tRNA ligase activity"/>
    <property type="evidence" value="ECO:0007669"/>
    <property type="project" value="UniProtKB-EC"/>
</dbReference>
<feature type="domain" description="B5" evidence="16">
    <location>
        <begin position="298"/>
        <end position="375"/>
    </location>
</feature>
<evidence type="ECO:0000313" key="18">
    <source>
        <dbReference type="Proteomes" id="UP000694416"/>
    </source>
</evidence>
<dbReference type="PROSITE" id="PS51483">
    <property type="entry name" value="B5"/>
    <property type="match status" value="1"/>
</dbReference>
<keyword evidence="12" id="KW-0648">Protein biosynthesis</keyword>
<dbReference type="InterPro" id="IPR041616">
    <property type="entry name" value="PheRS_beta_core"/>
</dbReference>
<dbReference type="Gene3D" id="3.30.930.10">
    <property type="entry name" value="Bira Bifunctional Protein, Domain 2"/>
    <property type="match status" value="1"/>
</dbReference>
<dbReference type="InterPro" id="IPR005147">
    <property type="entry name" value="tRNA_synthase_B5-dom"/>
</dbReference>
<dbReference type="EC" id="6.1.1.20" evidence="4"/>
<evidence type="ECO:0000256" key="15">
    <source>
        <dbReference type="ARBA" id="ARBA00049255"/>
    </source>
</evidence>
<dbReference type="FunFam" id="3.30.56.10:FF:000009">
    <property type="entry name" value="Phenylalanine-tRNA ligase, beta subunit"/>
    <property type="match status" value="1"/>
</dbReference>
<evidence type="ECO:0000256" key="7">
    <source>
        <dbReference type="ARBA" id="ARBA00022598"/>
    </source>
</evidence>
<dbReference type="GO" id="GO:0006432">
    <property type="term" value="P:phenylalanyl-tRNA aminoacylation"/>
    <property type="evidence" value="ECO:0007669"/>
    <property type="project" value="InterPro"/>
</dbReference>
<comment type="subcellular location">
    <subcellularLocation>
        <location evidence="2">Cytoplasm</location>
    </subcellularLocation>
</comment>
<sequence length="624" mass="72651">MPTISVHEDDLAEKLKKRISEKELTDVCFDFGVEIDEVEIKNNKKIYKMEVPANRYDLVGAEGLSRALKNFMGAYDHINYELVNTNNKDECIKKNHFIKVNDSYGDNRCYVVSCVLKNININEMVYNNIIELQEKLHHNIGKKRVLLAIGIHDYDKIHFPLEYKFMEKNKINFRPLNESVNVSGDDFLDFYKNNMHLKPYLHIIKDCNRYSVIVDAKNNILSLPPIINCDNTKLTLDTKNILIECTGTDKNKLEIVLNIICYMLSEYCLPKYTIHSFLVAYDKNHTIEKGNEYIYPLFKNRTLTCDIDYVRSLSGIKDINVDDIEMLLKKMMIYSKKINNNTFHVDIPFYRSDIMHCCDIVEDIVIAYGYSNIKSTENKIVTKHFLNTCSNLFRDALVECTYTEIMTNALISKKENYTYMLREHCAYNSDVKVVSDSKELNLDEYNPLAHPVQILNSKTTEYEIIRTSLIVNLLKFVAANKHRELPLRFFEIGDVAYTAYNKTDTNAINKRYMSVIFADKFTSGFEEIHGVLETVLKEFELYSDYKIEEKKKENIFIRSNVFYKLIPKEDPSFLNERVVDIVLCPHNLKFGVLGIIHPNVLKNFTIDIPGKPISLYLKCLNNLV</sequence>
<comment type="catalytic activity">
    <reaction evidence="15">
        <text>tRNA(Phe) + L-phenylalanine + ATP = L-phenylalanyl-tRNA(Phe) + AMP + diphosphate + H(+)</text>
        <dbReference type="Rhea" id="RHEA:19413"/>
        <dbReference type="Rhea" id="RHEA-COMP:9668"/>
        <dbReference type="Rhea" id="RHEA-COMP:9699"/>
        <dbReference type="ChEBI" id="CHEBI:15378"/>
        <dbReference type="ChEBI" id="CHEBI:30616"/>
        <dbReference type="ChEBI" id="CHEBI:33019"/>
        <dbReference type="ChEBI" id="CHEBI:58095"/>
        <dbReference type="ChEBI" id="CHEBI:78442"/>
        <dbReference type="ChEBI" id="CHEBI:78531"/>
        <dbReference type="ChEBI" id="CHEBI:456215"/>
        <dbReference type="EC" id="6.1.1.20"/>
    </reaction>
</comment>
<evidence type="ECO:0000256" key="4">
    <source>
        <dbReference type="ARBA" id="ARBA00012814"/>
    </source>
</evidence>
<dbReference type="FunFam" id="3.30.56.10:FF:000012">
    <property type="entry name" value="Phenylalanine-tRNA ligase, beta subunit"/>
    <property type="match status" value="1"/>
</dbReference>
<dbReference type="InterPro" id="IPR009061">
    <property type="entry name" value="DNA-bd_dom_put_sf"/>
</dbReference>
<dbReference type="SUPFAM" id="SSF56037">
    <property type="entry name" value="PheT/TilS domain"/>
    <property type="match status" value="1"/>
</dbReference>